<comment type="caution">
    <text evidence="2">The sequence shown here is derived from an EMBL/GenBank/DDBJ whole genome shotgun (WGS) entry which is preliminary data.</text>
</comment>
<dbReference type="AlphaFoldDB" id="A0A4V6ET00"/>
<evidence type="ECO:0000313" key="2">
    <source>
        <dbReference type="EMBL" id="TKY84529.1"/>
    </source>
</evidence>
<dbReference type="Proteomes" id="UP000306050">
    <property type="component" value="Chromosome SGRAM_9"/>
</dbReference>
<feature type="compositionally biased region" description="Low complexity" evidence="1">
    <location>
        <begin position="62"/>
        <end position="85"/>
    </location>
</feature>
<dbReference type="EMBL" id="SRRM01000022">
    <property type="protein sequence ID" value="TKY84529.1"/>
    <property type="molecule type" value="Genomic_DNA"/>
</dbReference>
<dbReference type="GeneID" id="40729326"/>
<dbReference type="KEGG" id="sgra:EX895_006431"/>
<feature type="region of interest" description="Disordered" evidence="1">
    <location>
        <begin position="39"/>
        <end position="102"/>
    </location>
</feature>
<proteinExistence type="predicted"/>
<gene>
    <name evidence="2" type="ORF">EX895_006431</name>
</gene>
<protein>
    <submittedName>
        <fullName evidence="2">Uncharacterized protein</fullName>
    </submittedName>
</protein>
<evidence type="ECO:0000256" key="1">
    <source>
        <dbReference type="SAM" id="MobiDB-lite"/>
    </source>
</evidence>
<feature type="region of interest" description="Disordered" evidence="1">
    <location>
        <begin position="356"/>
        <end position="380"/>
    </location>
</feature>
<accession>A0A4V6ET00</accession>
<dbReference type="RefSeq" id="XP_029736514.1">
    <property type="nucleotide sequence ID" value="XM_029887022.1"/>
</dbReference>
<organism evidence="2 3">
    <name type="scientific">Sporisorium graminicola</name>
    <dbReference type="NCBI Taxonomy" id="280036"/>
    <lineage>
        <taxon>Eukaryota</taxon>
        <taxon>Fungi</taxon>
        <taxon>Dikarya</taxon>
        <taxon>Basidiomycota</taxon>
        <taxon>Ustilaginomycotina</taxon>
        <taxon>Ustilaginomycetes</taxon>
        <taxon>Ustilaginales</taxon>
        <taxon>Ustilaginaceae</taxon>
        <taxon>Sporisorium</taxon>
    </lineage>
</organism>
<dbReference type="OrthoDB" id="2553927at2759"/>
<name>A0A4V6ET00_9BASI</name>
<sequence>MLAQDASASSSSSFSIALQLAPYQSAVFQKATTRMQVLSTPPDLAPSPVGKKLNLPATAAASCPKPSRRQSSSSPSPPSTESGSSADPASATNTPITLASDSSASSISSRTAAFHRQATVCPAFSLQTQPPVRIRPTLANKRVLSEGEVILPRPAKRSRMPYNPILRKRSCNALQSPSSFVPSVPAIASWRAACEQRRRRQVAKSKSKRQPVSLKRATASALRNASCSASSKSARSTDTESDRIIRSYALPELRLLSATRTAPIGWSNFAGAKAFAPRMIEVYDERAAKRAPERERFWPIVDRQLDYTGARMLSHSNSSHRSLIFSNSCTHSGANKPSFDPPVSPKSGLPVCTQAVASSDEDRSPLTPHEPAQRLAPELPRCRASQYALDAVENESRRKSTMPLSPAVTLSAVIDFTRALASQKEQQQRDAAQLARNAYGQPVYSPPSSPQATSVAVTVKGSEPDLAAHTPLRIAPIALAPTGTASDSHRGSDYFGHWETYLCNVGKESTF</sequence>
<reference evidence="2 3" key="1">
    <citation type="submission" date="2019-05" db="EMBL/GenBank/DDBJ databases">
        <title>Sporisorium graminicola CBS 10092 draft sequencing and annotation.</title>
        <authorList>
            <person name="Solano-Gonzalez S."/>
            <person name="Caddick M.X."/>
            <person name="Darby A."/>
        </authorList>
    </citation>
    <scope>NUCLEOTIDE SEQUENCE [LARGE SCALE GENOMIC DNA]</scope>
    <source>
        <strain evidence="2 3">CBS 10092</strain>
    </source>
</reference>
<keyword evidence="3" id="KW-1185">Reference proteome</keyword>
<evidence type="ECO:0000313" key="3">
    <source>
        <dbReference type="Proteomes" id="UP000306050"/>
    </source>
</evidence>